<evidence type="ECO:0000313" key="3">
    <source>
        <dbReference type="Proteomes" id="UP000287168"/>
    </source>
</evidence>
<keyword evidence="1" id="KW-0732">Signal</keyword>
<organism evidence="2 3">
    <name type="scientific">Falsigemmobacter intermedius</name>
    <dbReference type="NCBI Taxonomy" id="1553448"/>
    <lineage>
        <taxon>Bacteria</taxon>
        <taxon>Pseudomonadati</taxon>
        <taxon>Pseudomonadota</taxon>
        <taxon>Alphaproteobacteria</taxon>
        <taxon>Rhodobacterales</taxon>
        <taxon>Paracoccaceae</taxon>
        <taxon>Falsigemmobacter</taxon>
    </lineage>
</organism>
<evidence type="ECO:0008006" key="4">
    <source>
        <dbReference type="Google" id="ProtNLM"/>
    </source>
</evidence>
<reference evidence="2 3" key="1">
    <citation type="journal article" date="2015" name="Int. J. Syst. Evol. Microbiol.">
        <title>Gemmobacter intermedius sp. nov., isolated from a white stork (Ciconia ciconia).</title>
        <authorList>
            <person name="Kampfer P."/>
            <person name="Jerzak L."/>
            <person name="Wilharm G."/>
            <person name="Golke J."/>
            <person name="Busse H.J."/>
            <person name="Glaeser S.P."/>
        </authorList>
    </citation>
    <scope>NUCLEOTIDE SEQUENCE [LARGE SCALE GENOMIC DNA]</scope>
    <source>
        <strain evidence="2 3">119/4</strain>
    </source>
</reference>
<feature type="signal peptide" evidence="1">
    <location>
        <begin position="1"/>
        <end position="21"/>
    </location>
</feature>
<comment type="caution">
    <text evidence="2">The sequence shown here is derived from an EMBL/GenBank/DDBJ whole genome shotgun (WGS) entry which is preliminary data.</text>
</comment>
<protein>
    <recommendedName>
        <fullName evidence="4">DUF1311 domain-containing protein</fullName>
    </recommendedName>
</protein>
<sequence>MMNGLKLLPLALCLLPCLAFAQAEAVLLEMSKRSHIPVDDIKASIEVCELNQRSMNLCALGLAVSAELAFDALQDEFHMFTPEEYAAFKAKVWLDCEEAGKAVADRGTMLAAEISLCIAAEYRARHRAMVEIQRIEAQPHPPHKWDWP</sequence>
<dbReference type="EMBL" id="SBLC01000027">
    <property type="protein sequence ID" value="RWY39101.1"/>
    <property type="molecule type" value="Genomic_DNA"/>
</dbReference>
<gene>
    <name evidence="2" type="ORF">EP867_14920</name>
</gene>
<evidence type="ECO:0000256" key="1">
    <source>
        <dbReference type="SAM" id="SignalP"/>
    </source>
</evidence>
<dbReference type="AlphaFoldDB" id="A0A3S3U7Y3"/>
<keyword evidence="3" id="KW-1185">Reference proteome</keyword>
<accession>A0A3S3U7Y3</accession>
<evidence type="ECO:0000313" key="2">
    <source>
        <dbReference type="EMBL" id="RWY39101.1"/>
    </source>
</evidence>
<name>A0A3S3U7Y3_9RHOB</name>
<proteinExistence type="predicted"/>
<feature type="chain" id="PRO_5018620315" description="DUF1311 domain-containing protein" evidence="1">
    <location>
        <begin position="22"/>
        <end position="148"/>
    </location>
</feature>
<dbReference type="Proteomes" id="UP000287168">
    <property type="component" value="Unassembled WGS sequence"/>
</dbReference>